<reference evidence="5 6" key="1">
    <citation type="submission" date="2019-06" db="EMBL/GenBank/DDBJ databases">
        <title>Sequencing the genomes of 1000 actinobacteria strains.</title>
        <authorList>
            <person name="Klenk H.-P."/>
        </authorList>
    </citation>
    <scope>NUCLEOTIDE SEQUENCE [LARGE SCALE GENOMIC DNA]</scope>
    <source>
        <strain evidence="5 6">DSM 12335</strain>
    </source>
</reference>
<gene>
    <name evidence="5" type="ORF">FB467_3425</name>
</gene>
<dbReference type="OrthoDB" id="56883at2"/>
<accession>A0A542YVX8</accession>
<dbReference type="PANTHER" id="PTHR30023">
    <property type="entry name" value="D-ALANYL-D-ALANINE CARBOXYPEPTIDASE"/>
    <property type="match status" value="1"/>
</dbReference>
<dbReference type="GO" id="GO:0004185">
    <property type="term" value="F:serine-type carboxypeptidase activity"/>
    <property type="evidence" value="ECO:0007669"/>
    <property type="project" value="InterPro"/>
</dbReference>
<dbReference type="Proteomes" id="UP000319516">
    <property type="component" value="Unassembled WGS sequence"/>
</dbReference>
<keyword evidence="2" id="KW-0378">Hydrolase</keyword>
<dbReference type="InterPro" id="IPR000667">
    <property type="entry name" value="Peptidase_S13"/>
</dbReference>
<organism evidence="5 6">
    <name type="scientific">Ornithinicoccus hortensis</name>
    <dbReference type="NCBI Taxonomy" id="82346"/>
    <lineage>
        <taxon>Bacteria</taxon>
        <taxon>Bacillati</taxon>
        <taxon>Actinomycetota</taxon>
        <taxon>Actinomycetes</taxon>
        <taxon>Micrococcales</taxon>
        <taxon>Intrasporangiaceae</taxon>
        <taxon>Ornithinicoccus</taxon>
    </lineage>
</organism>
<keyword evidence="5" id="KW-0121">Carboxypeptidase</keyword>
<sequence>MGARRGRGLVAGSCLALALLGGGSVAHATGDSTGESTPAADAGAQATATARPTGDGVRPVASPVPPSPVVPVDEGSAVDPAAVQAAVADELENPWLGGRVSVTVRDALTGEHLMDAAPDRETTPASLTKLLTAAAIVTVLPMEETFDTTVVGGVGQQADDIYLVSGGDMLLDRGHGDPDAVVGRAGLADLAEQVARARGPEAPPVTLHVDAGYGAGELAAPGWSDYWLAEGYTGPITMLGLGEDRAFVYHPAPRNPTQVTAAAFAEALEDAGVPVEGDADDQVPKTSAPEDAELLATVSSAPAGEVLTLALADSDNAMVEQLARQAAIRAGIGVEREDINQWVIDQVAGYGIDVSGVRLSDTSGLSDGTTIPARVVGDVLVAGTSGEHPELERVLGDLPIAGYTGTLHDRFLADRQEPARGVARAKTGSLPGVTSLGGTVVTRDDRLLVYVIIADRVDEPLILEARATTEDFVTELARCGC</sequence>
<name>A0A542YVX8_9MICO</name>
<dbReference type="EMBL" id="VFOP01000001">
    <property type="protein sequence ID" value="TQL52246.1"/>
    <property type="molecule type" value="Genomic_DNA"/>
</dbReference>
<feature type="signal peptide" evidence="4">
    <location>
        <begin position="1"/>
        <end position="28"/>
    </location>
</feature>
<evidence type="ECO:0000313" key="6">
    <source>
        <dbReference type="Proteomes" id="UP000319516"/>
    </source>
</evidence>
<keyword evidence="4" id="KW-0732">Signal</keyword>
<evidence type="ECO:0000313" key="5">
    <source>
        <dbReference type="EMBL" id="TQL52246.1"/>
    </source>
</evidence>
<evidence type="ECO:0000256" key="1">
    <source>
        <dbReference type="ARBA" id="ARBA00006096"/>
    </source>
</evidence>
<dbReference type="RefSeq" id="WP_141786142.1">
    <property type="nucleotide sequence ID" value="NZ_BAAAIK010000001.1"/>
</dbReference>
<dbReference type="AlphaFoldDB" id="A0A542YVX8"/>
<keyword evidence="5" id="KW-0645">Protease</keyword>
<comment type="caution">
    <text evidence="5">The sequence shown here is derived from an EMBL/GenBank/DDBJ whole genome shotgun (WGS) entry which is preliminary data.</text>
</comment>
<keyword evidence="6" id="KW-1185">Reference proteome</keyword>
<dbReference type="PANTHER" id="PTHR30023:SF0">
    <property type="entry name" value="PENICILLIN-SENSITIVE CARBOXYPEPTIDASE A"/>
    <property type="match status" value="1"/>
</dbReference>
<proteinExistence type="inferred from homology"/>
<feature type="region of interest" description="Disordered" evidence="3">
    <location>
        <begin position="29"/>
        <end position="68"/>
    </location>
</feature>
<evidence type="ECO:0000256" key="2">
    <source>
        <dbReference type="ARBA" id="ARBA00022801"/>
    </source>
</evidence>
<dbReference type="SUPFAM" id="SSF56601">
    <property type="entry name" value="beta-lactamase/transpeptidase-like"/>
    <property type="match status" value="1"/>
</dbReference>
<feature type="compositionally biased region" description="Low complexity" evidence="3">
    <location>
        <begin position="37"/>
        <end position="61"/>
    </location>
</feature>
<dbReference type="Pfam" id="PF02113">
    <property type="entry name" value="Peptidase_S13"/>
    <property type="match status" value="2"/>
</dbReference>
<dbReference type="GO" id="GO:0000270">
    <property type="term" value="P:peptidoglycan metabolic process"/>
    <property type="evidence" value="ECO:0007669"/>
    <property type="project" value="TreeGrafter"/>
</dbReference>
<feature type="chain" id="PRO_5021769551" evidence="4">
    <location>
        <begin position="29"/>
        <end position="481"/>
    </location>
</feature>
<dbReference type="PRINTS" id="PR00922">
    <property type="entry name" value="DADACBPTASE3"/>
</dbReference>
<comment type="similarity">
    <text evidence="1">Belongs to the peptidase S13 family.</text>
</comment>
<dbReference type="InterPro" id="IPR012338">
    <property type="entry name" value="Beta-lactam/transpept-like"/>
</dbReference>
<evidence type="ECO:0000256" key="4">
    <source>
        <dbReference type="SAM" id="SignalP"/>
    </source>
</evidence>
<evidence type="ECO:0000256" key="3">
    <source>
        <dbReference type="SAM" id="MobiDB-lite"/>
    </source>
</evidence>
<dbReference type="Gene3D" id="3.40.710.10">
    <property type="entry name" value="DD-peptidase/beta-lactamase superfamily"/>
    <property type="match status" value="2"/>
</dbReference>
<protein>
    <submittedName>
        <fullName evidence="5">D-alanyl-D-alanine carboxypeptidase/D-alanyl-D-alanine-endopeptidase (Penicillin-binding protein 4)</fullName>
    </submittedName>
</protein>
<dbReference type="GO" id="GO:0006508">
    <property type="term" value="P:proteolysis"/>
    <property type="evidence" value="ECO:0007669"/>
    <property type="project" value="InterPro"/>
</dbReference>